<reference evidence="8 9" key="1">
    <citation type="submission" date="2019-02" db="EMBL/GenBank/DDBJ databases">
        <title>Bacterial novel species Mucilaginibacter sp. 17JY9-4 isolated from soil.</title>
        <authorList>
            <person name="Jung H.-Y."/>
        </authorList>
    </citation>
    <scope>NUCLEOTIDE SEQUENCE [LARGE SCALE GENOMIC DNA]</scope>
    <source>
        <strain evidence="8 9">17JY9-4</strain>
    </source>
</reference>
<evidence type="ECO:0000256" key="5">
    <source>
        <dbReference type="ARBA" id="ARBA00023136"/>
    </source>
</evidence>
<accession>A0A4Q5LJQ9</accession>
<evidence type="ECO:0000256" key="6">
    <source>
        <dbReference type="SAM" id="Phobius"/>
    </source>
</evidence>
<dbReference type="RefSeq" id="WP_129877487.1">
    <property type="nucleotide sequence ID" value="NZ_SEWG01000005.1"/>
</dbReference>
<proteinExistence type="predicted"/>
<keyword evidence="4 6" id="KW-1133">Transmembrane helix</keyword>
<evidence type="ECO:0000259" key="7">
    <source>
        <dbReference type="Pfam" id="PF13396"/>
    </source>
</evidence>
<gene>
    <name evidence="8" type="ORF">EWM62_15050</name>
</gene>
<name>A0A4Q5LJQ9_9SPHI</name>
<evidence type="ECO:0000256" key="3">
    <source>
        <dbReference type="ARBA" id="ARBA00022692"/>
    </source>
</evidence>
<organism evidence="8 9">
    <name type="scientific">Mucilaginibacter terrigena</name>
    <dbReference type="NCBI Taxonomy" id="2492395"/>
    <lineage>
        <taxon>Bacteria</taxon>
        <taxon>Pseudomonadati</taxon>
        <taxon>Bacteroidota</taxon>
        <taxon>Sphingobacteriia</taxon>
        <taxon>Sphingobacteriales</taxon>
        <taxon>Sphingobacteriaceae</taxon>
        <taxon>Mucilaginibacter</taxon>
    </lineage>
</organism>
<dbReference type="EMBL" id="SEWG01000005">
    <property type="protein sequence ID" value="RYU89628.1"/>
    <property type="molecule type" value="Genomic_DNA"/>
</dbReference>
<sequence length="73" mass="8186">MSCLLFLNVDTVGIFIILFLVVAYFGLIIFSLLDAVRSTFKNPGAKVIWVLFILFAPFLGSILYLTLGRNSRI</sequence>
<keyword evidence="9" id="KW-1185">Reference proteome</keyword>
<dbReference type="OrthoDB" id="1123412at2"/>
<evidence type="ECO:0000256" key="2">
    <source>
        <dbReference type="ARBA" id="ARBA00022475"/>
    </source>
</evidence>
<dbReference type="AlphaFoldDB" id="A0A4Q5LJQ9"/>
<keyword evidence="2" id="KW-1003">Cell membrane</keyword>
<evidence type="ECO:0000256" key="1">
    <source>
        <dbReference type="ARBA" id="ARBA00004651"/>
    </source>
</evidence>
<dbReference type="GO" id="GO:0005886">
    <property type="term" value="C:plasma membrane"/>
    <property type="evidence" value="ECO:0007669"/>
    <property type="project" value="UniProtKB-SubCell"/>
</dbReference>
<feature type="domain" description="Cardiolipin synthase N-terminal" evidence="7">
    <location>
        <begin position="27"/>
        <end position="69"/>
    </location>
</feature>
<evidence type="ECO:0000313" key="8">
    <source>
        <dbReference type="EMBL" id="RYU89628.1"/>
    </source>
</evidence>
<feature type="transmembrane region" description="Helical" evidence="6">
    <location>
        <begin position="47"/>
        <end position="67"/>
    </location>
</feature>
<dbReference type="Pfam" id="PF13396">
    <property type="entry name" value="PLDc_N"/>
    <property type="match status" value="1"/>
</dbReference>
<keyword evidence="5 6" id="KW-0472">Membrane</keyword>
<protein>
    <recommendedName>
        <fullName evidence="7">Cardiolipin synthase N-terminal domain-containing protein</fullName>
    </recommendedName>
</protein>
<feature type="transmembrane region" description="Helical" evidence="6">
    <location>
        <begin position="12"/>
        <end position="35"/>
    </location>
</feature>
<dbReference type="InterPro" id="IPR027379">
    <property type="entry name" value="CLS_N"/>
</dbReference>
<keyword evidence="3 6" id="KW-0812">Transmembrane</keyword>
<dbReference type="Proteomes" id="UP000293331">
    <property type="component" value="Unassembled WGS sequence"/>
</dbReference>
<comment type="subcellular location">
    <subcellularLocation>
        <location evidence="1">Cell membrane</location>
        <topology evidence="1">Multi-pass membrane protein</topology>
    </subcellularLocation>
</comment>
<evidence type="ECO:0000313" key="9">
    <source>
        <dbReference type="Proteomes" id="UP000293331"/>
    </source>
</evidence>
<evidence type="ECO:0000256" key="4">
    <source>
        <dbReference type="ARBA" id="ARBA00022989"/>
    </source>
</evidence>
<comment type="caution">
    <text evidence="8">The sequence shown here is derived from an EMBL/GenBank/DDBJ whole genome shotgun (WGS) entry which is preliminary data.</text>
</comment>